<name>A0A831L795_9BACT</name>
<evidence type="ECO:0000313" key="2">
    <source>
        <dbReference type="EMBL" id="HDR46598.1"/>
    </source>
</evidence>
<accession>A0A831L795</accession>
<dbReference type="AlphaFoldDB" id="A0A831L795"/>
<organism evidence="2">
    <name type="scientific">Geoalkalibacter subterraneus</name>
    <dbReference type="NCBI Taxonomy" id="483547"/>
    <lineage>
        <taxon>Bacteria</taxon>
        <taxon>Pseudomonadati</taxon>
        <taxon>Thermodesulfobacteriota</taxon>
        <taxon>Desulfuromonadia</taxon>
        <taxon>Desulfuromonadales</taxon>
        <taxon>Geoalkalibacteraceae</taxon>
        <taxon>Geoalkalibacter</taxon>
    </lineage>
</organism>
<dbReference type="EMBL" id="DSDO01000187">
    <property type="protein sequence ID" value="HDR46598.1"/>
    <property type="molecule type" value="Genomic_DNA"/>
</dbReference>
<proteinExistence type="predicted"/>
<keyword evidence="1" id="KW-0732">Signal</keyword>
<feature type="chain" id="PRO_5032656961" description="Lipid A 3-O-deacylase" evidence="1">
    <location>
        <begin position="29"/>
        <end position="200"/>
    </location>
</feature>
<comment type="caution">
    <text evidence="2">The sequence shown here is derived from an EMBL/GenBank/DDBJ whole genome shotgun (WGS) entry which is preliminary data.</text>
</comment>
<evidence type="ECO:0000256" key="1">
    <source>
        <dbReference type="SAM" id="SignalP"/>
    </source>
</evidence>
<feature type="signal peptide" evidence="1">
    <location>
        <begin position="1"/>
        <end position="28"/>
    </location>
</feature>
<evidence type="ECO:0008006" key="3">
    <source>
        <dbReference type="Google" id="ProtNLM"/>
    </source>
</evidence>
<sequence length="200" mass="23137">MNHCKVFCFILVLLAALVFGLFSSHAGAASQPSTPWSLIGFTSIYTPDRLKDIFTNRHSYQDSYLAALALNYRFARPSRSLGWEWEVQGVRHFGRQNHFETNALILARWYRFPWNDWVATTLAVGEGLSYAFRKPRLERKDHDDPSQLLNYLLFELTLSPEEQSRWYFSTRIHHRSGVFGLYNGVRGGSNFIGMGVGYRF</sequence>
<dbReference type="Proteomes" id="UP000886162">
    <property type="component" value="Unassembled WGS sequence"/>
</dbReference>
<reference evidence="2" key="1">
    <citation type="journal article" date="2020" name="mSystems">
        <title>Genome- and Community-Level Interaction Insights into Carbon Utilization and Element Cycling Functions of Hydrothermarchaeota in Hydrothermal Sediment.</title>
        <authorList>
            <person name="Zhou Z."/>
            <person name="Liu Y."/>
            <person name="Xu W."/>
            <person name="Pan J."/>
            <person name="Luo Z.H."/>
            <person name="Li M."/>
        </authorList>
    </citation>
    <scope>NUCLEOTIDE SEQUENCE [LARGE SCALE GENOMIC DNA]</scope>
    <source>
        <strain evidence="2">SpSt-1220</strain>
    </source>
</reference>
<gene>
    <name evidence="2" type="ORF">ENN94_02745</name>
</gene>
<protein>
    <recommendedName>
        <fullName evidence="3">Lipid A 3-O-deacylase</fullName>
    </recommendedName>
</protein>